<dbReference type="PANTHER" id="PTHR12243">
    <property type="entry name" value="MADF DOMAIN TRANSCRIPTION FACTOR"/>
    <property type="match status" value="1"/>
</dbReference>
<dbReference type="PROSITE" id="PS51031">
    <property type="entry name" value="BESS"/>
    <property type="match status" value="1"/>
</dbReference>
<gene>
    <name evidence="5" type="ORF">PHYEVI_LOCUS5128</name>
</gene>
<feature type="region of interest" description="Disordered" evidence="2">
    <location>
        <begin position="129"/>
        <end position="181"/>
    </location>
</feature>
<dbReference type="AlphaFoldDB" id="A0A9N9TPI9"/>
<feature type="domain" description="BESS" evidence="4">
    <location>
        <begin position="222"/>
        <end position="261"/>
    </location>
</feature>
<name>A0A9N9TPI9_PHYSR</name>
<dbReference type="PROSITE" id="PS51029">
    <property type="entry name" value="MADF"/>
    <property type="match status" value="1"/>
</dbReference>
<evidence type="ECO:0000259" key="3">
    <source>
        <dbReference type="PROSITE" id="PS51029"/>
    </source>
</evidence>
<keyword evidence="6" id="KW-1185">Reference proteome</keyword>
<evidence type="ECO:0000259" key="4">
    <source>
        <dbReference type="PROSITE" id="PS51031"/>
    </source>
</evidence>
<dbReference type="InterPro" id="IPR006578">
    <property type="entry name" value="MADF-dom"/>
</dbReference>
<sequence length="300" mass="34131">MSDQQLNLKLVKEIEKHEELYNYTLPAYSRRDVVEEAWQEVAFKMNMSATKCKHRWRNIRTVLMRKMKHPSNGSGARKKAYYLETAMQFCLPFIKSVSSSSGYLPPVKLPPTDDNKGDEITELYWSGSDSMTDDISRPAQSAQESPTGPSPCNSPDLSQPGPSGSEQQEKSSLRTRDSKKKLTKRISAAALADESVVDYFRAKKTKMQQTVGETMRHKIDRQEGLKMFLLSILPELEELNESQIKYFKRRVLALIDEISPPPQNLLQNSSQNQQQVSTFHSIKLSPQCNTAYISENSEDT</sequence>
<evidence type="ECO:0000313" key="6">
    <source>
        <dbReference type="Proteomes" id="UP001153712"/>
    </source>
</evidence>
<dbReference type="GO" id="GO:0006357">
    <property type="term" value="P:regulation of transcription by RNA polymerase II"/>
    <property type="evidence" value="ECO:0007669"/>
    <property type="project" value="TreeGrafter"/>
</dbReference>
<dbReference type="EMBL" id="OU900095">
    <property type="protein sequence ID" value="CAG9858741.1"/>
    <property type="molecule type" value="Genomic_DNA"/>
</dbReference>
<dbReference type="SMART" id="SM00595">
    <property type="entry name" value="MADF"/>
    <property type="match status" value="1"/>
</dbReference>
<dbReference type="Pfam" id="PF02944">
    <property type="entry name" value="BESS"/>
    <property type="match status" value="1"/>
</dbReference>
<dbReference type="OrthoDB" id="6772638at2759"/>
<dbReference type="GO" id="GO:0005667">
    <property type="term" value="C:transcription regulator complex"/>
    <property type="evidence" value="ECO:0007669"/>
    <property type="project" value="TreeGrafter"/>
</dbReference>
<dbReference type="Proteomes" id="UP001153712">
    <property type="component" value="Chromosome 2"/>
</dbReference>
<evidence type="ECO:0000256" key="1">
    <source>
        <dbReference type="PROSITE-ProRule" id="PRU00371"/>
    </source>
</evidence>
<feature type="compositionally biased region" description="Basic and acidic residues" evidence="2">
    <location>
        <begin position="167"/>
        <end position="176"/>
    </location>
</feature>
<proteinExistence type="predicted"/>
<organism evidence="5 6">
    <name type="scientific">Phyllotreta striolata</name>
    <name type="common">Striped flea beetle</name>
    <name type="synonym">Crioceris striolata</name>
    <dbReference type="NCBI Taxonomy" id="444603"/>
    <lineage>
        <taxon>Eukaryota</taxon>
        <taxon>Metazoa</taxon>
        <taxon>Ecdysozoa</taxon>
        <taxon>Arthropoda</taxon>
        <taxon>Hexapoda</taxon>
        <taxon>Insecta</taxon>
        <taxon>Pterygota</taxon>
        <taxon>Neoptera</taxon>
        <taxon>Endopterygota</taxon>
        <taxon>Coleoptera</taxon>
        <taxon>Polyphaga</taxon>
        <taxon>Cucujiformia</taxon>
        <taxon>Chrysomeloidea</taxon>
        <taxon>Chrysomelidae</taxon>
        <taxon>Galerucinae</taxon>
        <taxon>Alticini</taxon>
        <taxon>Phyllotreta</taxon>
    </lineage>
</organism>
<evidence type="ECO:0000313" key="5">
    <source>
        <dbReference type="EMBL" id="CAG9858741.1"/>
    </source>
</evidence>
<evidence type="ECO:0008006" key="7">
    <source>
        <dbReference type="Google" id="ProtNLM"/>
    </source>
</evidence>
<feature type="domain" description="MADF" evidence="3">
    <location>
        <begin position="9"/>
        <end position="95"/>
    </location>
</feature>
<dbReference type="Pfam" id="PF10545">
    <property type="entry name" value="MADF_DNA_bdg"/>
    <property type="match status" value="1"/>
</dbReference>
<dbReference type="InterPro" id="IPR004210">
    <property type="entry name" value="BESS_motif"/>
</dbReference>
<evidence type="ECO:0000256" key="2">
    <source>
        <dbReference type="SAM" id="MobiDB-lite"/>
    </source>
</evidence>
<dbReference type="InterPro" id="IPR039353">
    <property type="entry name" value="TF_Adf1"/>
</dbReference>
<feature type="compositionally biased region" description="Polar residues" evidence="2">
    <location>
        <begin position="138"/>
        <end position="166"/>
    </location>
</feature>
<accession>A0A9N9TPI9</accession>
<dbReference type="PANTHER" id="PTHR12243:SF60">
    <property type="entry name" value="SI:CH211-15D5.12-RELATED"/>
    <property type="match status" value="1"/>
</dbReference>
<keyword evidence="1" id="KW-0539">Nucleus</keyword>
<comment type="subcellular location">
    <subcellularLocation>
        <location evidence="1">Nucleus</location>
    </subcellularLocation>
</comment>
<dbReference type="GO" id="GO:0003677">
    <property type="term" value="F:DNA binding"/>
    <property type="evidence" value="ECO:0007669"/>
    <property type="project" value="InterPro"/>
</dbReference>
<protein>
    <recommendedName>
        <fullName evidence="7">Transcription factor Adf-1</fullName>
    </recommendedName>
</protein>
<reference evidence="5" key="1">
    <citation type="submission" date="2022-01" db="EMBL/GenBank/DDBJ databases">
        <authorList>
            <person name="King R."/>
        </authorList>
    </citation>
    <scope>NUCLEOTIDE SEQUENCE</scope>
</reference>
<dbReference type="GO" id="GO:0005634">
    <property type="term" value="C:nucleus"/>
    <property type="evidence" value="ECO:0007669"/>
    <property type="project" value="UniProtKB-SubCell"/>
</dbReference>